<protein>
    <submittedName>
        <fullName evidence="1">Uncharacterized protein</fullName>
    </submittedName>
</protein>
<organism evidence="1 2">
    <name type="scientific">Pontivivens marinum</name>
    <dbReference type="NCBI Taxonomy" id="1690039"/>
    <lineage>
        <taxon>Bacteria</taxon>
        <taxon>Pseudomonadati</taxon>
        <taxon>Pseudomonadota</taxon>
        <taxon>Alphaproteobacteria</taxon>
        <taxon>Rhodobacterales</taxon>
        <taxon>Paracoccaceae</taxon>
        <taxon>Pontivivens</taxon>
    </lineage>
</organism>
<dbReference type="Proteomes" id="UP000220034">
    <property type="component" value="Unassembled WGS sequence"/>
</dbReference>
<dbReference type="GO" id="GO:0019068">
    <property type="term" value="P:virion assembly"/>
    <property type="evidence" value="ECO:0007669"/>
    <property type="project" value="InterPro"/>
</dbReference>
<dbReference type="OrthoDB" id="7693309at2"/>
<dbReference type="Pfam" id="PF05354">
    <property type="entry name" value="Phage_attach"/>
    <property type="match status" value="1"/>
</dbReference>
<evidence type="ECO:0000313" key="2">
    <source>
        <dbReference type="Proteomes" id="UP000220034"/>
    </source>
</evidence>
<sequence>MGSPFDGMAEALTGIFGESVTLIVDGVARSVHGVLRHVPVEMIRDGGQIGETLPVLRIAATDAAGLKAGRDLVIVETETYGFSRNPRPYRSGGGLVEIELEIVS</sequence>
<dbReference type="AlphaFoldDB" id="A0A2C9CQ74"/>
<name>A0A2C9CQ74_9RHOB</name>
<evidence type="ECO:0000313" key="1">
    <source>
        <dbReference type="EMBL" id="SOH93370.1"/>
    </source>
</evidence>
<proteinExistence type="predicted"/>
<dbReference type="InterPro" id="IPR008018">
    <property type="entry name" value="Phage_tail_attach_FII"/>
</dbReference>
<dbReference type="EMBL" id="OCTN01000002">
    <property type="protein sequence ID" value="SOH93370.1"/>
    <property type="molecule type" value="Genomic_DNA"/>
</dbReference>
<dbReference type="InterPro" id="IPR053734">
    <property type="entry name" value="Phage_Head-Tail_Connect_sf"/>
</dbReference>
<gene>
    <name evidence="1" type="ORF">SAMN06273572_10246</name>
</gene>
<keyword evidence="2" id="KW-1185">Reference proteome</keyword>
<reference evidence="2" key="1">
    <citation type="submission" date="2017-09" db="EMBL/GenBank/DDBJ databases">
        <authorList>
            <person name="Varghese N."/>
            <person name="Submissions S."/>
        </authorList>
    </citation>
    <scope>NUCLEOTIDE SEQUENCE [LARGE SCALE GENOMIC DNA]</scope>
    <source>
        <strain evidence="2">C7</strain>
    </source>
</reference>
<dbReference type="Gene3D" id="2.40.10.180">
    <property type="entry name" value="Phage tail proteins"/>
    <property type="match status" value="1"/>
</dbReference>
<dbReference type="RefSeq" id="WP_097928958.1">
    <property type="nucleotide sequence ID" value="NZ_OCTN01000002.1"/>
</dbReference>
<accession>A0A2C9CQ74</accession>